<feature type="region of interest" description="Disordered" evidence="1">
    <location>
        <begin position="1"/>
        <end position="180"/>
    </location>
</feature>
<feature type="non-terminal residue" evidence="2">
    <location>
        <position position="180"/>
    </location>
</feature>
<dbReference type="AlphaFoldDB" id="A0A6J4LK60"/>
<feature type="compositionally biased region" description="Basic residues" evidence="1">
    <location>
        <begin position="38"/>
        <end position="51"/>
    </location>
</feature>
<sequence>EVDRTHPRAAHPCRGAGRRPAARRARPAAGDGAEPHGHRARRPRHPARRRPCAPGRRGALPHRLHQPAAYARAPGAGEPDRAGNDLCGRLGADRPHRRAGRVLHRRGEDLFRPADGKRARGRTAGAARRRAGEVHARSLDRRRFRGSRGHGRRGVRHPLREPGFRAGHHGPARGRTERAL</sequence>
<protein>
    <submittedName>
        <fullName evidence="2">Uncharacterized protein</fullName>
    </submittedName>
</protein>
<feature type="compositionally biased region" description="Basic and acidic residues" evidence="1">
    <location>
        <begin position="130"/>
        <end position="141"/>
    </location>
</feature>
<proteinExistence type="predicted"/>
<accession>A0A6J4LK60</accession>
<evidence type="ECO:0000313" key="2">
    <source>
        <dbReference type="EMBL" id="CAA9335765.1"/>
    </source>
</evidence>
<gene>
    <name evidence="2" type="ORF">AVDCRST_MAG89-2368</name>
</gene>
<evidence type="ECO:0000256" key="1">
    <source>
        <dbReference type="SAM" id="MobiDB-lite"/>
    </source>
</evidence>
<feature type="non-terminal residue" evidence="2">
    <location>
        <position position="1"/>
    </location>
</feature>
<organism evidence="2">
    <name type="scientific">uncultured Gemmatimonadota bacterium</name>
    <dbReference type="NCBI Taxonomy" id="203437"/>
    <lineage>
        <taxon>Bacteria</taxon>
        <taxon>Pseudomonadati</taxon>
        <taxon>Gemmatimonadota</taxon>
        <taxon>environmental samples</taxon>
    </lineage>
</organism>
<feature type="compositionally biased region" description="Basic residues" evidence="1">
    <location>
        <begin position="142"/>
        <end position="157"/>
    </location>
</feature>
<name>A0A6J4LK60_9BACT</name>
<reference evidence="2" key="1">
    <citation type="submission" date="2020-02" db="EMBL/GenBank/DDBJ databases">
        <authorList>
            <person name="Meier V. D."/>
        </authorList>
    </citation>
    <scope>NUCLEOTIDE SEQUENCE</scope>
    <source>
        <strain evidence="2">AVDCRST_MAG89</strain>
    </source>
</reference>
<dbReference type="EMBL" id="CADCTV010000501">
    <property type="protein sequence ID" value="CAA9335765.1"/>
    <property type="molecule type" value="Genomic_DNA"/>
</dbReference>
<feature type="compositionally biased region" description="Basic residues" evidence="1">
    <location>
        <begin position="7"/>
        <end position="26"/>
    </location>
</feature>
<feature type="compositionally biased region" description="Basic and acidic residues" evidence="1">
    <location>
        <begin position="105"/>
        <end position="118"/>
    </location>
</feature>
<feature type="compositionally biased region" description="Basic residues" evidence="1">
    <location>
        <begin position="95"/>
        <end position="104"/>
    </location>
</feature>